<dbReference type="GeneID" id="62160286"/>
<name>A0A9P6I6Q6_9PEZI</name>
<sequence length="595" mass="68424">MPSRFRGLFRGLAQVTPVEATFNMDIWGHIFNQLALLGYHETLASCARLSKAHAEPALRQLYSQQFNPCSSWASRESKSLWLSIISNLYPTSHPYLTYVRRLDTHNLRALLVNLDREKELAPFVRDLGYTEYRSMLPYLLPGWRPPLVAGCLLDRLVRFSNSQGLRVMLKELTTRTWTELVPAISSCPELVSLSIDSISELHGAADIINNLPKLRNLAFVEVNMEYTFELAYLVSHLKPDQLRSFKCSLSGQLRVLEALAKQTELSELELQFFFVPPSELHVLTALTNLTSLTLKYNYTSTEDAKDEFRTWARDHRNTIANWLMSCKSLKSLHVFRLPFLVPAIADALSHLRLDRLHIYGTAGHEGFYRALKSQRLKYLFIGEWSRTHWLHEGKRRWLVLGAVCAMPCLRDLRLHTTFGLSNKQLERIAKHVKDLETISFHSSPGEDRAGVLRALEGFKHLTSLTVLGLTLFRARELMQWIELTRCHLRPGGFSLSLPSQGISPWLFSDTNPELFFPLPGNMVREPSPEKFRKLLRFFRVCIRGDRGEIWKGNDYEAEEERMFINLWGEVEGSTAALMIVDQYRSLTRDMGRQLA</sequence>
<proteinExistence type="predicted"/>
<dbReference type="AlphaFoldDB" id="A0A9P6I6Q6"/>
<gene>
    <name evidence="1" type="ORF">CkaCkLH20_04493</name>
</gene>
<dbReference type="OrthoDB" id="10028886at2759"/>
<dbReference type="SUPFAM" id="SSF52047">
    <property type="entry name" value="RNI-like"/>
    <property type="match status" value="1"/>
</dbReference>
<dbReference type="Gene3D" id="3.80.10.10">
    <property type="entry name" value="Ribonuclease Inhibitor"/>
    <property type="match status" value="1"/>
</dbReference>
<evidence type="ECO:0008006" key="3">
    <source>
        <dbReference type="Google" id="ProtNLM"/>
    </source>
</evidence>
<organism evidence="1 2">
    <name type="scientific">Colletotrichum karsti</name>
    <dbReference type="NCBI Taxonomy" id="1095194"/>
    <lineage>
        <taxon>Eukaryota</taxon>
        <taxon>Fungi</taxon>
        <taxon>Dikarya</taxon>
        <taxon>Ascomycota</taxon>
        <taxon>Pezizomycotina</taxon>
        <taxon>Sordariomycetes</taxon>
        <taxon>Hypocreomycetidae</taxon>
        <taxon>Glomerellales</taxon>
        <taxon>Glomerellaceae</taxon>
        <taxon>Colletotrichum</taxon>
        <taxon>Colletotrichum boninense species complex</taxon>
    </lineage>
</organism>
<reference evidence="1" key="2">
    <citation type="submission" date="2020-11" db="EMBL/GenBank/DDBJ databases">
        <title>Whole genome sequencing of Colletotrichum sp.</title>
        <authorList>
            <person name="Li H."/>
        </authorList>
    </citation>
    <scope>NUCLEOTIDE SEQUENCE</scope>
    <source>
        <strain evidence="1">CkLH20</strain>
    </source>
</reference>
<reference evidence="1" key="1">
    <citation type="submission" date="2020-03" db="EMBL/GenBank/DDBJ databases">
        <authorList>
            <person name="He L."/>
        </authorList>
    </citation>
    <scope>NUCLEOTIDE SEQUENCE</scope>
    <source>
        <strain evidence="1">CkLH20</strain>
    </source>
</reference>
<evidence type="ECO:0000313" key="2">
    <source>
        <dbReference type="Proteomes" id="UP000781932"/>
    </source>
</evidence>
<protein>
    <recommendedName>
        <fullName evidence="3">F-box domain-containing protein</fullName>
    </recommendedName>
</protein>
<dbReference type="InterPro" id="IPR032675">
    <property type="entry name" value="LRR_dom_sf"/>
</dbReference>
<evidence type="ECO:0000313" key="1">
    <source>
        <dbReference type="EMBL" id="KAF9877917.1"/>
    </source>
</evidence>
<dbReference type="EMBL" id="JAATWM020000012">
    <property type="protein sequence ID" value="KAF9877917.1"/>
    <property type="molecule type" value="Genomic_DNA"/>
</dbReference>
<dbReference type="RefSeq" id="XP_038747378.1">
    <property type="nucleotide sequence ID" value="XM_038887212.1"/>
</dbReference>
<comment type="caution">
    <text evidence="1">The sequence shown here is derived from an EMBL/GenBank/DDBJ whole genome shotgun (WGS) entry which is preliminary data.</text>
</comment>
<accession>A0A9P6I6Q6</accession>
<dbReference type="Proteomes" id="UP000781932">
    <property type="component" value="Unassembled WGS sequence"/>
</dbReference>
<keyword evidence="2" id="KW-1185">Reference proteome</keyword>